<gene>
    <name evidence="1" type="ORF">ACFO9K_01095</name>
</gene>
<dbReference type="InterPro" id="IPR017850">
    <property type="entry name" value="Alkaline_phosphatase_core_sf"/>
</dbReference>
<evidence type="ECO:0000313" key="2">
    <source>
        <dbReference type="Proteomes" id="UP001595945"/>
    </source>
</evidence>
<accession>A0ABD5PWV2</accession>
<dbReference type="AlphaFoldDB" id="A0ABD5PWV2"/>
<evidence type="ECO:0000313" key="1">
    <source>
        <dbReference type="EMBL" id="MFC4822848.1"/>
    </source>
</evidence>
<dbReference type="Proteomes" id="UP001595945">
    <property type="component" value="Unassembled WGS sequence"/>
</dbReference>
<keyword evidence="2" id="KW-1185">Reference proteome</keyword>
<organism evidence="1 2">
    <name type="scientific">Halorussus aquaticus</name>
    <dbReference type="NCBI Taxonomy" id="2953748"/>
    <lineage>
        <taxon>Archaea</taxon>
        <taxon>Methanobacteriati</taxon>
        <taxon>Methanobacteriota</taxon>
        <taxon>Stenosarchaea group</taxon>
        <taxon>Halobacteria</taxon>
        <taxon>Halobacteriales</taxon>
        <taxon>Haladaptataceae</taxon>
        <taxon>Halorussus</taxon>
    </lineage>
</organism>
<dbReference type="RefSeq" id="WP_254267640.1">
    <property type="nucleotide sequence ID" value="NZ_CP100400.1"/>
</dbReference>
<sequence>MTLSDWIEESRDRIRYDGVKKGAYASAQEFWAGALGHFGRHVWNYGESIHDKDWDVLLVLDACRIDLLADVADETEYDVLDGFDPDRDATNSVASRSPEWIAKTFDPETYADELSGTAYVTANPHSRDVPDPDSLYLFDEVWKYGWDTEYGVVPPRAMTDRAIDVWRDHDPDRMIVHYMQPHLPFRSLVDEYPEWFRFEVGLDNPAPSQHKTLWRRLRDREVPHDLVWEAYCDNLEWVLDDMALLSENLDADTVAISSDHGNAMGEWWVYGHQSPIPIPALKRVPWVTFSATDTGEYEPELEAEDVEVSEAEYEDRLKNLGYL</sequence>
<dbReference type="EMBL" id="JBHSHT010000001">
    <property type="protein sequence ID" value="MFC4822848.1"/>
    <property type="molecule type" value="Genomic_DNA"/>
</dbReference>
<protein>
    <submittedName>
        <fullName evidence="1">LTA synthase family protein</fullName>
    </submittedName>
</protein>
<dbReference type="GeneID" id="73046110"/>
<name>A0ABD5PWV2_9EURY</name>
<reference evidence="1 2" key="1">
    <citation type="journal article" date="2019" name="Int. J. Syst. Evol. Microbiol.">
        <title>The Global Catalogue of Microorganisms (GCM) 10K type strain sequencing project: providing services to taxonomists for standard genome sequencing and annotation.</title>
        <authorList>
            <consortium name="The Broad Institute Genomics Platform"/>
            <consortium name="The Broad Institute Genome Sequencing Center for Infectious Disease"/>
            <person name="Wu L."/>
            <person name="Ma J."/>
        </authorList>
    </citation>
    <scope>NUCLEOTIDE SEQUENCE [LARGE SCALE GENOMIC DNA]</scope>
    <source>
        <strain evidence="1 2">XZYJ18</strain>
    </source>
</reference>
<comment type="caution">
    <text evidence="1">The sequence shown here is derived from an EMBL/GenBank/DDBJ whole genome shotgun (WGS) entry which is preliminary data.</text>
</comment>
<dbReference type="Gene3D" id="3.40.720.10">
    <property type="entry name" value="Alkaline Phosphatase, subunit A"/>
    <property type="match status" value="1"/>
</dbReference>
<dbReference type="SUPFAM" id="SSF53649">
    <property type="entry name" value="Alkaline phosphatase-like"/>
    <property type="match status" value="1"/>
</dbReference>
<proteinExistence type="predicted"/>